<protein>
    <recommendedName>
        <fullName evidence="5 11">2-dehydropantoate 2-reductase</fullName>
        <ecNumber evidence="4 11">1.1.1.169</ecNumber>
    </recommendedName>
    <alternativeName>
        <fullName evidence="9 11">Ketopantoate reductase</fullName>
    </alternativeName>
</protein>
<dbReference type="PANTHER" id="PTHR21708">
    <property type="entry name" value="PROBABLE 2-DEHYDROPANTOATE 2-REDUCTASE"/>
    <property type="match status" value="1"/>
</dbReference>
<dbReference type="Pfam" id="PF02558">
    <property type="entry name" value="ApbA"/>
    <property type="match status" value="1"/>
</dbReference>
<dbReference type="Gene3D" id="3.40.50.720">
    <property type="entry name" value="NAD(P)-binding Rossmann-like Domain"/>
    <property type="match status" value="1"/>
</dbReference>
<evidence type="ECO:0000256" key="9">
    <source>
        <dbReference type="ARBA" id="ARBA00032024"/>
    </source>
</evidence>
<evidence type="ECO:0000313" key="17">
    <source>
        <dbReference type="Proteomes" id="UP000199140"/>
    </source>
</evidence>
<dbReference type="GO" id="GO:0008677">
    <property type="term" value="F:2-dehydropantoate 2-reductase activity"/>
    <property type="evidence" value="ECO:0007669"/>
    <property type="project" value="UniProtKB-EC"/>
</dbReference>
<proteinExistence type="inferred from homology"/>
<evidence type="ECO:0000256" key="8">
    <source>
        <dbReference type="ARBA" id="ARBA00023002"/>
    </source>
</evidence>
<dbReference type="InterPro" id="IPR008927">
    <property type="entry name" value="6-PGluconate_DH-like_C_sf"/>
</dbReference>
<keyword evidence="7 11" id="KW-0521">NADP</keyword>
<evidence type="ECO:0000256" key="7">
    <source>
        <dbReference type="ARBA" id="ARBA00022857"/>
    </source>
</evidence>
<accession>A0AAE8HRJ2</accession>
<dbReference type="EMBL" id="CP015367">
    <property type="protein sequence ID" value="APT34359.1"/>
    <property type="molecule type" value="Genomic_DNA"/>
</dbReference>
<dbReference type="InterPro" id="IPR036291">
    <property type="entry name" value="NAD(P)-bd_dom_sf"/>
</dbReference>
<feature type="domain" description="Ketopantoate reductase C-terminal" evidence="13">
    <location>
        <begin position="181"/>
        <end position="306"/>
    </location>
</feature>
<dbReference type="SUPFAM" id="SSF48179">
    <property type="entry name" value="6-phosphogluconate dehydrogenase C-terminal domain-like"/>
    <property type="match status" value="1"/>
</dbReference>
<gene>
    <name evidence="14" type="ORF">MCBMB27_05068</name>
    <name evidence="15" type="ORF">SAMN05192567_109128</name>
</gene>
<dbReference type="InterPro" id="IPR013328">
    <property type="entry name" value="6PGD_dom2"/>
</dbReference>
<sequence length="314" mass="32984">MRTLIVGAGATGGYYGARLAEAGADVTFLVRPARAAKLAADGLNVRSPLGDLHLPDPPTVTADRLVEAGRFDLILLSCKAYDLDSAISDLAPAVGADTAILPVLNGMSHLDALDARFGAERVLGGSCAIAATVAPDGAIRHMSELCSITYGERDGSRSARIEAVDAMMRGLKFQPRLSDVILQEMWEKWVFLATLAGATTLMRAAVGDIVAAPEGTALIEALHAECTIVAAASGFEPRAIVAERARAQLTAAGSTFTASMLRDIESKGRIEADHVIGDLIARGQRLAPEVSFPVLTAVYTGLKAYEARRARETA</sequence>
<keyword evidence="6 11" id="KW-0566">Pantothenate biosynthesis</keyword>
<evidence type="ECO:0000256" key="2">
    <source>
        <dbReference type="ARBA" id="ARBA00004994"/>
    </source>
</evidence>
<evidence type="ECO:0000313" key="14">
    <source>
        <dbReference type="EMBL" id="APT34359.1"/>
    </source>
</evidence>
<reference evidence="14 16" key="1">
    <citation type="submission" date="2016-04" db="EMBL/GenBank/DDBJ databases">
        <title>Complete genome sequencing and analysis of CBMB27, Methylobacterium phyllosphaerae isolated from leaf tissues of rice (Oryza sativa L.).</title>
        <authorList>
            <person name="Lee Y."/>
            <person name="Hwangbo K."/>
            <person name="Chung H."/>
            <person name="Yoo J."/>
            <person name="Kim K.Y."/>
            <person name="Sa T.M."/>
            <person name="Um Y."/>
            <person name="Madhaiyan M."/>
        </authorList>
    </citation>
    <scope>NUCLEOTIDE SEQUENCE [LARGE SCALE GENOMIC DNA]</scope>
    <source>
        <strain evidence="14 16">CBMB27</strain>
    </source>
</reference>
<keyword evidence="8 11" id="KW-0560">Oxidoreductase</keyword>
<dbReference type="FunFam" id="1.10.1040.10:FF:000017">
    <property type="entry name" value="2-dehydropantoate 2-reductase"/>
    <property type="match status" value="1"/>
</dbReference>
<evidence type="ECO:0000259" key="13">
    <source>
        <dbReference type="Pfam" id="PF08546"/>
    </source>
</evidence>
<dbReference type="KEGG" id="mphy:MCBMB27_05068"/>
<dbReference type="NCBIfam" id="NF005094">
    <property type="entry name" value="PRK06522.2-5"/>
    <property type="match status" value="1"/>
</dbReference>
<evidence type="ECO:0000256" key="4">
    <source>
        <dbReference type="ARBA" id="ARBA00013014"/>
    </source>
</evidence>
<dbReference type="SUPFAM" id="SSF51735">
    <property type="entry name" value="NAD(P)-binding Rossmann-fold domains"/>
    <property type="match status" value="1"/>
</dbReference>
<comment type="catalytic activity">
    <reaction evidence="10 11">
        <text>(R)-pantoate + NADP(+) = 2-dehydropantoate + NADPH + H(+)</text>
        <dbReference type="Rhea" id="RHEA:16233"/>
        <dbReference type="ChEBI" id="CHEBI:11561"/>
        <dbReference type="ChEBI" id="CHEBI:15378"/>
        <dbReference type="ChEBI" id="CHEBI:15980"/>
        <dbReference type="ChEBI" id="CHEBI:57783"/>
        <dbReference type="ChEBI" id="CHEBI:58349"/>
        <dbReference type="EC" id="1.1.1.169"/>
    </reaction>
</comment>
<dbReference type="Proteomes" id="UP000199140">
    <property type="component" value="Unassembled WGS sequence"/>
</dbReference>
<dbReference type="NCBIfam" id="TIGR00745">
    <property type="entry name" value="apbA_panE"/>
    <property type="match status" value="1"/>
</dbReference>
<name>A0AAE8HRJ2_9HYPH</name>
<evidence type="ECO:0000259" key="12">
    <source>
        <dbReference type="Pfam" id="PF02558"/>
    </source>
</evidence>
<dbReference type="EMBL" id="FOPK01000009">
    <property type="protein sequence ID" value="SFG87819.1"/>
    <property type="molecule type" value="Genomic_DNA"/>
</dbReference>
<evidence type="ECO:0000256" key="6">
    <source>
        <dbReference type="ARBA" id="ARBA00022655"/>
    </source>
</evidence>
<dbReference type="Proteomes" id="UP000185487">
    <property type="component" value="Chromosome"/>
</dbReference>
<dbReference type="GO" id="GO:0015940">
    <property type="term" value="P:pantothenate biosynthetic process"/>
    <property type="evidence" value="ECO:0007669"/>
    <property type="project" value="UniProtKB-KW"/>
</dbReference>
<dbReference type="InterPro" id="IPR013752">
    <property type="entry name" value="KPA_reductase"/>
</dbReference>
<dbReference type="FunFam" id="3.40.50.720:FF:000307">
    <property type="entry name" value="2-dehydropantoate 2-reductase"/>
    <property type="match status" value="1"/>
</dbReference>
<evidence type="ECO:0000256" key="11">
    <source>
        <dbReference type="RuleBase" id="RU362068"/>
    </source>
</evidence>
<organism evidence="15 17">
    <name type="scientific">Methylobacterium phyllosphaerae</name>
    <dbReference type="NCBI Taxonomy" id="418223"/>
    <lineage>
        <taxon>Bacteria</taxon>
        <taxon>Pseudomonadati</taxon>
        <taxon>Pseudomonadota</taxon>
        <taxon>Alphaproteobacteria</taxon>
        <taxon>Hyphomicrobiales</taxon>
        <taxon>Methylobacteriaceae</taxon>
        <taxon>Methylobacterium</taxon>
    </lineage>
</organism>
<dbReference type="InterPro" id="IPR051402">
    <property type="entry name" value="KPR-Related"/>
</dbReference>
<evidence type="ECO:0000256" key="1">
    <source>
        <dbReference type="ARBA" id="ARBA00002919"/>
    </source>
</evidence>
<dbReference type="EC" id="1.1.1.169" evidence="4 11"/>
<dbReference type="AlphaFoldDB" id="A0AAE8HRJ2"/>
<feature type="domain" description="Ketopantoate reductase N-terminal" evidence="12">
    <location>
        <begin position="4"/>
        <end position="154"/>
    </location>
</feature>
<dbReference type="PANTHER" id="PTHR21708:SF26">
    <property type="entry name" value="2-DEHYDROPANTOATE 2-REDUCTASE"/>
    <property type="match status" value="1"/>
</dbReference>
<evidence type="ECO:0000256" key="3">
    <source>
        <dbReference type="ARBA" id="ARBA00007870"/>
    </source>
</evidence>
<evidence type="ECO:0000256" key="5">
    <source>
        <dbReference type="ARBA" id="ARBA00019465"/>
    </source>
</evidence>
<reference evidence="15 17" key="2">
    <citation type="submission" date="2016-10" db="EMBL/GenBank/DDBJ databases">
        <authorList>
            <person name="Varghese N."/>
            <person name="Submissions S."/>
        </authorList>
    </citation>
    <scope>NUCLEOTIDE SEQUENCE [LARGE SCALE GENOMIC DNA]</scope>
    <source>
        <strain evidence="15 17">CBMB27</strain>
    </source>
</reference>
<evidence type="ECO:0000313" key="15">
    <source>
        <dbReference type="EMBL" id="SFG87819.1"/>
    </source>
</evidence>
<dbReference type="InterPro" id="IPR003710">
    <property type="entry name" value="ApbA"/>
</dbReference>
<evidence type="ECO:0000313" key="16">
    <source>
        <dbReference type="Proteomes" id="UP000185487"/>
    </source>
</evidence>
<dbReference type="Gene3D" id="1.10.1040.10">
    <property type="entry name" value="N-(1-d-carboxylethyl)-l-norvaline Dehydrogenase, domain 2"/>
    <property type="match status" value="1"/>
</dbReference>
<dbReference type="GO" id="GO:0005737">
    <property type="term" value="C:cytoplasm"/>
    <property type="evidence" value="ECO:0007669"/>
    <property type="project" value="TreeGrafter"/>
</dbReference>
<dbReference type="InterPro" id="IPR013332">
    <property type="entry name" value="KPR_N"/>
</dbReference>
<evidence type="ECO:0000256" key="10">
    <source>
        <dbReference type="ARBA" id="ARBA00048793"/>
    </source>
</evidence>
<keyword evidence="16" id="KW-1185">Reference proteome</keyword>
<comment type="function">
    <text evidence="1 11">Catalyzes the NADPH-dependent reduction of ketopantoate into pantoic acid.</text>
</comment>
<dbReference type="Pfam" id="PF08546">
    <property type="entry name" value="ApbA_C"/>
    <property type="match status" value="1"/>
</dbReference>
<dbReference type="RefSeq" id="WP_075381499.1">
    <property type="nucleotide sequence ID" value="NZ_CP015367.1"/>
</dbReference>
<comment type="similarity">
    <text evidence="3 11">Belongs to the ketopantoate reductase family.</text>
</comment>
<comment type="pathway">
    <text evidence="2 11">Cofactor biosynthesis; (R)-pantothenate biosynthesis; (R)-pantoate from 3-methyl-2-oxobutanoate: step 2/2.</text>
</comment>